<dbReference type="RefSeq" id="WP_094048131.1">
    <property type="nucleotide sequence ID" value="NZ_CP022535.1"/>
</dbReference>
<dbReference type="InterPro" id="IPR036721">
    <property type="entry name" value="RCK_C_sf"/>
</dbReference>
<dbReference type="Gene3D" id="3.30.70.1450">
    <property type="entry name" value="Regulator of K+ conductance, C-terminal domain"/>
    <property type="match status" value="1"/>
</dbReference>
<protein>
    <submittedName>
        <fullName evidence="3">Potassium uptake protein KtrA</fullName>
    </submittedName>
</protein>
<keyword evidence="4" id="KW-1185">Reference proteome</keyword>
<dbReference type="InterPro" id="IPR006037">
    <property type="entry name" value="RCK_C"/>
</dbReference>
<dbReference type="Pfam" id="PF02254">
    <property type="entry name" value="TrkA_N"/>
    <property type="match status" value="1"/>
</dbReference>
<dbReference type="EMBL" id="CP022535">
    <property type="protein sequence ID" value="ASP27885.1"/>
    <property type="molecule type" value="Genomic_DNA"/>
</dbReference>
<dbReference type="PANTHER" id="PTHR43833">
    <property type="entry name" value="POTASSIUM CHANNEL PROTEIN 2-RELATED-RELATED"/>
    <property type="match status" value="1"/>
</dbReference>
<dbReference type="Proteomes" id="UP000203229">
    <property type="component" value="Chromosome"/>
</dbReference>
<name>A0A222EN25_9MOLU</name>
<dbReference type="InterPro" id="IPR050721">
    <property type="entry name" value="Trk_Ktr_HKT_K-transport"/>
</dbReference>
<dbReference type="GO" id="GO:0008324">
    <property type="term" value="F:monoatomic cation transmembrane transporter activity"/>
    <property type="evidence" value="ECO:0007669"/>
    <property type="project" value="InterPro"/>
</dbReference>
<organism evidence="3 4">
    <name type="scientific">Spiroplasma corruscae</name>
    <dbReference type="NCBI Taxonomy" id="216934"/>
    <lineage>
        <taxon>Bacteria</taxon>
        <taxon>Bacillati</taxon>
        <taxon>Mycoplasmatota</taxon>
        <taxon>Mollicutes</taxon>
        <taxon>Entomoplasmatales</taxon>
        <taxon>Spiroplasmataceae</taxon>
        <taxon>Spiroplasma</taxon>
    </lineage>
</organism>
<dbReference type="KEGG" id="scou:SCORR_v1c01100"/>
<dbReference type="GO" id="GO:0006813">
    <property type="term" value="P:potassium ion transport"/>
    <property type="evidence" value="ECO:0007669"/>
    <property type="project" value="InterPro"/>
</dbReference>
<dbReference type="SUPFAM" id="SSF51735">
    <property type="entry name" value="NAD(P)-binding Rossmann-fold domains"/>
    <property type="match status" value="1"/>
</dbReference>
<dbReference type="Pfam" id="PF02080">
    <property type="entry name" value="TrkA_C"/>
    <property type="match status" value="1"/>
</dbReference>
<dbReference type="OrthoDB" id="9776294at2"/>
<feature type="domain" description="RCK C-terminal" evidence="2">
    <location>
        <begin position="140"/>
        <end position="226"/>
    </location>
</feature>
<dbReference type="PANTHER" id="PTHR43833:SF7">
    <property type="entry name" value="KTR SYSTEM POTASSIUM UPTAKE PROTEIN C"/>
    <property type="match status" value="1"/>
</dbReference>
<dbReference type="PROSITE" id="PS51202">
    <property type="entry name" value="RCK_C"/>
    <property type="match status" value="1"/>
</dbReference>
<evidence type="ECO:0000313" key="3">
    <source>
        <dbReference type="EMBL" id="ASP27885.1"/>
    </source>
</evidence>
<dbReference type="InterPro" id="IPR036291">
    <property type="entry name" value="NAD(P)-bd_dom_sf"/>
</dbReference>
<reference evidence="3 4" key="1">
    <citation type="submission" date="2017-07" db="EMBL/GenBank/DDBJ databases">
        <title>Complete genome sequence of Spiroplasma corruscae EC-1 (DSM 19793).</title>
        <authorList>
            <person name="Tsai Y.-M."/>
            <person name="Lo W.-S."/>
            <person name="Kuo C.-H."/>
        </authorList>
    </citation>
    <scope>NUCLEOTIDE SEQUENCE [LARGE SCALE GENOMIC DNA]</scope>
    <source>
        <strain evidence="3 4">EC-1</strain>
    </source>
</reference>
<proteinExistence type="predicted"/>
<evidence type="ECO:0000313" key="4">
    <source>
        <dbReference type="Proteomes" id="UP000203229"/>
    </source>
</evidence>
<accession>A0A222EN25</accession>
<sequence>MARRKSFAILGANYFGLSVAQALDEKKQLIKIFDYNEENMNKHINEFDSVEGVILDSTNKIALEKNGIVQFDGVVVCYGSNMESSILTVLNLIDLGVNNIIVRARDEKHKRILIALGLEEDMVIIPDVMSARMVATKTLFDIESEVQSTDGDFVFTSIEVTNKEIINKKIFDVGLNPNKDYNIVQIKRNGKIVIPDEYTVLKENDNIIIFARNHVVNDLVLKIRGDEEN</sequence>
<evidence type="ECO:0000259" key="2">
    <source>
        <dbReference type="PROSITE" id="PS51202"/>
    </source>
</evidence>
<evidence type="ECO:0000259" key="1">
    <source>
        <dbReference type="PROSITE" id="PS51201"/>
    </source>
</evidence>
<dbReference type="SUPFAM" id="SSF116726">
    <property type="entry name" value="TrkA C-terminal domain-like"/>
    <property type="match status" value="1"/>
</dbReference>
<dbReference type="Gene3D" id="3.40.50.720">
    <property type="entry name" value="NAD(P)-binding Rossmann-like Domain"/>
    <property type="match status" value="1"/>
</dbReference>
<feature type="domain" description="RCK N-terminal" evidence="1">
    <location>
        <begin position="4"/>
        <end position="130"/>
    </location>
</feature>
<dbReference type="AlphaFoldDB" id="A0A222EN25"/>
<dbReference type="PROSITE" id="PS51201">
    <property type="entry name" value="RCK_N"/>
    <property type="match status" value="1"/>
</dbReference>
<gene>
    <name evidence="3" type="primary">ktrA</name>
    <name evidence="3" type="ORF">SCORR_v1c01100</name>
</gene>
<dbReference type="InterPro" id="IPR003148">
    <property type="entry name" value="RCK_N"/>
</dbReference>